<protein>
    <submittedName>
        <fullName evidence="1">Spore protease YyaC</fullName>
    </submittedName>
</protein>
<gene>
    <name evidence="1" type="primary">yyaC</name>
    <name evidence="1" type="ORF">IAB70_03740</name>
</gene>
<keyword evidence="1" id="KW-0645">Protease</keyword>
<dbReference type="AlphaFoldDB" id="A0A9D1M0S0"/>
<dbReference type="GO" id="GO:0008233">
    <property type="term" value="F:peptidase activity"/>
    <property type="evidence" value="ECO:0007669"/>
    <property type="project" value="UniProtKB-KW"/>
</dbReference>
<dbReference type="EMBL" id="DVNH01000025">
    <property type="protein sequence ID" value="HIU51718.1"/>
    <property type="molecule type" value="Genomic_DNA"/>
</dbReference>
<keyword evidence="1" id="KW-0378">Hydrolase</keyword>
<sequence>MNLKEKIDASFVYQFSEIMRSFKHEDYSDLVFLCIGTDKMTGDSFGPLVGHQLKRLLKNFETIKHIIVLGDLEENVCATNIYEKVEKIKKNCEKPYIIAIDSALSRKEDIGKIFVSKKGICVRKGIQKKHEQIGNASIKGVVAKDYKIPQINYEILQNTPLRIIIKLSEEIANGIFEVIQYS</sequence>
<dbReference type="Pfam" id="PF06866">
    <property type="entry name" value="DUF1256"/>
    <property type="match status" value="1"/>
</dbReference>
<evidence type="ECO:0000313" key="2">
    <source>
        <dbReference type="Proteomes" id="UP000824093"/>
    </source>
</evidence>
<accession>A0A9D1M0S0</accession>
<dbReference type="NCBIfam" id="TIGR02841">
    <property type="entry name" value="spore_YyaC"/>
    <property type="match status" value="1"/>
</dbReference>
<dbReference type="GO" id="GO:0006508">
    <property type="term" value="P:proteolysis"/>
    <property type="evidence" value="ECO:0007669"/>
    <property type="project" value="UniProtKB-KW"/>
</dbReference>
<name>A0A9D1M0S0_9FIRM</name>
<evidence type="ECO:0000313" key="1">
    <source>
        <dbReference type="EMBL" id="HIU51718.1"/>
    </source>
</evidence>
<dbReference type="Proteomes" id="UP000824093">
    <property type="component" value="Unassembled WGS sequence"/>
</dbReference>
<proteinExistence type="predicted"/>
<dbReference type="InterPro" id="IPR009665">
    <property type="entry name" value="YyaC"/>
</dbReference>
<dbReference type="InterPro" id="IPR023430">
    <property type="entry name" value="Pept_HybD-like_dom_sf"/>
</dbReference>
<organism evidence="1 2">
    <name type="scientific">Candidatus Merdicola faecigallinarum</name>
    <dbReference type="NCBI Taxonomy" id="2840862"/>
    <lineage>
        <taxon>Bacteria</taxon>
        <taxon>Bacillati</taxon>
        <taxon>Bacillota</taxon>
        <taxon>Clostridia</taxon>
        <taxon>Candidatus Merdicola</taxon>
    </lineage>
</organism>
<dbReference type="SUPFAM" id="SSF53163">
    <property type="entry name" value="HybD-like"/>
    <property type="match status" value="1"/>
</dbReference>
<comment type="caution">
    <text evidence="1">The sequence shown here is derived from an EMBL/GenBank/DDBJ whole genome shotgun (WGS) entry which is preliminary data.</text>
</comment>
<reference evidence="1" key="1">
    <citation type="submission" date="2020-10" db="EMBL/GenBank/DDBJ databases">
        <authorList>
            <person name="Gilroy R."/>
        </authorList>
    </citation>
    <scope>NUCLEOTIDE SEQUENCE</scope>
    <source>
        <strain evidence="1">CHK195-15760</strain>
    </source>
</reference>
<reference evidence="1" key="2">
    <citation type="journal article" date="2021" name="PeerJ">
        <title>Extensive microbial diversity within the chicken gut microbiome revealed by metagenomics and culture.</title>
        <authorList>
            <person name="Gilroy R."/>
            <person name="Ravi A."/>
            <person name="Getino M."/>
            <person name="Pursley I."/>
            <person name="Horton D.L."/>
            <person name="Alikhan N.F."/>
            <person name="Baker D."/>
            <person name="Gharbi K."/>
            <person name="Hall N."/>
            <person name="Watson M."/>
            <person name="Adriaenssens E.M."/>
            <person name="Foster-Nyarko E."/>
            <person name="Jarju S."/>
            <person name="Secka A."/>
            <person name="Antonio M."/>
            <person name="Oren A."/>
            <person name="Chaudhuri R.R."/>
            <person name="La Ragione R."/>
            <person name="Hildebrand F."/>
            <person name="Pallen M.J."/>
        </authorList>
    </citation>
    <scope>NUCLEOTIDE SEQUENCE</scope>
    <source>
        <strain evidence="1">CHK195-15760</strain>
    </source>
</reference>